<dbReference type="GO" id="GO:0005524">
    <property type="term" value="F:ATP binding"/>
    <property type="evidence" value="ECO:0007669"/>
    <property type="project" value="UniProtKB-UniRule"/>
</dbReference>
<dbReference type="SUPFAM" id="SSF81901">
    <property type="entry name" value="HCP-like"/>
    <property type="match status" value="1"/>
</dbReference>
<dbReference type="CDD" id="cd14014">
    <property type="entry name" value="STKc_PknB_like"/>
    <property type="match status" value="1"/>
</dbReference>
<feature type="domain" description="Protein kinase" evidence="8">
    <location>
        <begin position="16"/>
        <end position="276"/>
    </location>
</feature>
<gene>
    <name evidence="9" type="ORF">F8566_38755</name>
</gene>
<evidence type="ECO:0000313" key="10">
    <source>
        <dbReference type="Proteomes" id="UP000468735"/>
    </source>
</evidence>
<feature type="transmembrane region" description="Helical" evidence="7">
    <location>
        <begin position="374"/>
        <end position="394"/>
    </location>
</feature>
<evidence type="ECO:0000313" key="9">
    <source>
        <dbReference type="EMBL" id="KAB2342485.1"/>
    </source>
</evidence>
<dbReference type="SMART" id="SM00220">
    <property type="entry name" value="S_TKc"/>
    <property type="match status" value="1"/>
</dbReference>
<dbReference type="InterPro" id="IPR011009">
    <property type="entry name" value="Kinase-like_dom_sf"/>
</dbReference>
<dbReference type="InterPro" id="IPR008271">
    <property type="entry name" value="Ser/Thr_kinase_AS"/>
</dbReference>
<dbReference type="Gene3D" id="3.30.200.20">
    <property type="entry name" value="Phosphorylase Kinase, domain 1"/>
    <property type="match status" value="1"/>
</dbReference>
<dbReference type="InterPro" id="IPR017441">
    <property type="entry name" value="Protein_kinase_ATP_BS"/>
</dbReference>
<evidence type="ECO:0000256" key="3">
    <source>
        <dbReference type="ARBA" id="ARBA00022777"/>
    </source>
</evidence>
<dbReference type="GO" id="GO:0004674">
    <property type="term" value="F:protein serine/threonine kinase activity"/>
    <property type="evidence" value="ECO:0007669"/>
    <property type="project" value="TreeGrafter"/>
</dbReference>
<dbReference type="Proteomes" id="UP000468735">
    <property type="component" value="Unassembled WGS sequence"/>
</dbReference>
<protein>
    <submittedName>
        <fullName evidence="9">Protein kinase</fullName>
    </submittedName>
</protein>
<dbReference type="InterPro" id="IPR011990">
    <property type="entry name" value="TPR-like_helical_dom_sf"/>
</dbReference>
<keyword evidence="4 5" id="KW-0067">ATP-binding</keyword>
<keyword evidence="7" id="KW-0812">Transmembrane</keyword>
<evidence type="ECO:0000256" key="5">
    <source>
        <dbReference type="PROSITE-ProRule" id="PRU10141"/>
    </source>
</evidence>
<dbReference type="Pfam" id="PF00069">
    <property type="entry name" value="Pkinase"/>
    <property type="match status" value="1"/>
</dbReference>
<reference evidence="9 10" key="1">
    <citation type="submission" date="2019-09" db="EMBL/GenBank/DDBJ databases">
        <title>Actinomadura physcomitrii sp. nov., a novel actinomycete isolated from moss [Physcomitrium sphaericum (Ludw) Fuernr].</title>
        <authorList>
            <person name="Zhuang X."/>
            <person name="Liu C."/>
        </authorList>
    </citation>
    <scope>NUCLEOTIDE SEQUENCE [LARGE SCALE GENOMIC DNA]</scope>
    <source>
        <strain evidence="9 10">HMC1</strain>
    </source>
</reference>
<feature type="compositionally biased region" description="Pro residues" evidence="6">
    <location>
        <begin position="279"/>
        <end position="294"/>
    </location>
</feature>
<dbReference type="AlphaFoldDB" id="A0A6H9YBU5"/>
<keyword evidence="1" id="KW-0808">Transferase</keyword>
<organism evidence="9 10">
    <name type="scientific">Actinomadura rudentiformis</name>
    <dbReference type="NCBI Taxonomy" id="359158"/>
    <lineage>
        <taxon>Bacteria</taxon>
        <taxon>Bacillati</taxon>
        <taxon>Actinomycetota</taxon>
        <taxon>Actinomycetes</taxon>
        <taxon>Streptosporangiales</taxon>
        <taxon>Thermomonosporaceae</taxon>
        <taxon>Actinomadura</taxon>
    </lineage>
</organism>
<keyword evidence="10" id="KW-1185">Reference proteome</keyword>
<proteinExistence type="predicted"/>
<dbReference type="PROSITE" id="PS50011">
    <property type="entry name" value="PROTEIN_KINASE_DOM"/>
    <property type="match status" value="1"/>
</dbReference>
<dbReference type="PANTHER" id="PTHR43289:SF34">
    <property type="entry name" value="SERINE_THREONINE-PROTEIN KINASE YBDM-RELATED"/>
    <property type="match status" value="1"/>
</dbReference>
<dbReference type="RefSeq" id="WP_151567292.1">
    <property type="nucleotide sequence ID" value="NZ_WBMT01000022.1"/>
</dbReference>
<feature type="binding site" evidence="5">
    <location>
        <position position="44"/>
    </location>
    <ligand>
        <name>ATP</name>
        <dbReference type="ChEBI" id="CHEBI:30616"/>
    </ligand>
</feature>
<keyword evidence="3 9" id="KW-0418">Kinase</keyword>
<evidence type="ECO:0000256" key="7">
    <source>
        <dbReference type="SAM" id="Phobius"/>
    </source>
</evidence>
<dbReference type="Pfam" id="PF13828">
    <property type="entry name" value="DUF4190"/>
    <property type="match status" value="1"/>
</dbReference>
<evidence type="ECO:0000256" key="2">
    <source>
        <dbReference type="ARBA" id="ARBA00022741"/>
    </source>
</evidence>
<comment type="caution">
    <text evidence="9">The sequence shown here is derived from an EMBL/GenBank/DDBJ whole genome shotgun (WGS) entry which is preliminary data.</text>
</comment>
<dbReference type="Gene3D" id="1.25.40.10">
    <property type="entry name" value="Tetratricopeptide repeat domain"/>
    <property type="match status" value="1"/>
</dbReference>
<dbReference type="InterPro" id="IPR025241">
    <property type="entry name" value="DUF4190"/>
</dbReference>
<evidence type="ECO:0000256" key="1">
    <source>
        <dbReference type="ARBA" id="ARBA00022679"/>
    </source>
</evidence>
<keyword evidence="7" id="KW-1133">Transmembrane helix</keyword>
<dbReference type="PROSITE" id="PS00108">
    <property type="entry name" value="PROTEIN_KINASE_ST"/>
    <property type="match status" value="1"/>
</dbReference>
<dbReference type="OrthoDB" id="3915799at2"/>
<keyword evidence="7" id="KW-0472">Membrane</keyword>
<evidence type="ECO:0000259" key="8">
    <source>
        <dbReference type="PROSITE" id="PS50011"/>
    </source>
</evidence>
<dbReference type="SUPFAM" id="SSF56112">
    <property type="entry name" value="Protein kinase-like (PK-like)"/>
    <property type="match status" value="1"/>
</dbReference>
<sequence>MPETSHLDLPARIGPYRVMSRLGEGGMGVVYLGADESGHKVAIKVIRREYAADAQYRARFESEVSAAQRVRPFCTAPVLDADPKADPPYLVTEYVSGSSLAAAVDRQGPLRGADLEALAVGMASALTAIHDAGVVHRDLKPANVLLSPYGPRVIDFGIARADDMTRLTATGGLVGTPAFMAPEQLNGTPATAASDVFAWGATVAYAARGTTCFTGNSIPAMIHQIVSGEPDLRGLQGTVLDVVRAALAKDPAKRPSAQRLLERLVSSSSTQEQPAAPSTAPPFPPPQPVLPPPAVGTDQSAALVERQYREAAEAGDTAAMYNLGVLLSWRGQTAEADYWYRRASAAQQSYGYQPTYHSAYTTSPAAQPPRYNHLALYAIVLGLVGIITCGLPSIPAIITGHMAWRQIGRTQERGLGLAATGLALGYLMVAFWLLVAFGAALPDEDPSAQLPTPAAT</sequence>
<dbReference type="Gene3D" id="1.10.510.10">
    <property type="entry name" value="Transferase(Phosphotransferase) domain 1"/>
    <property type="match status" value="1"/>
</dbReference>
<keyword evidence="2 5" id="KW-0547">Nucleotide-binding</keyword>
<dbReference type="PROSITE" id="PS00107">
    <property type="entry name" value="PROTEIN_KINASE_ATP"/>
    <property type="match status" value="1"/>
</dbReference>
<evidence type="ECO:0000256" key="4">
    <source>
        <dbReference type="ARBA" id="ARBA00022840"/>
    </source>
</evidence>
<dbReference type="PANTHER" id="PTHR43289">
    <property type="entry name" value="MITOGEN-ACTIVATED PROTEIN KINASE KINASE KINASE 20-RELATED"/>
    <property type="match status" value="1"/>
</dbReference>
<evidence type="ECO:0000256" key="6">
    <source>
        <dbReference type="SAM" id="MobiDB-lite"/>
    </source>
</evidence>
<dbReference type="InterPro" id="IPR000719">
    <property type="entry name" value="Prot_kinase_dom"/>
</dbReference>
<feature type="transmembrane region" description="Helical" evidence="7">
    <location>
        <begin position="415"/>
        <end position="441"/>
    </location>
</feature>
<feature type="region of interest" description="Disordered" evidence="6">
    <location>
        <begin position="264"/>
        <end position="296"/>
    </location>
</feature>
<dbReference type="EMBL" id="WBMT01000022">
    <property type="protein sequence ID" value="KAB2342485.1"/>
    <property type="molecule type" value="Genomic_DNA"/>
</dbReference>
<name>A0A6H9YBU5_9ACTN</name>
<accession>A0A6H9YBU5</accession>